<dbReference type="InterPro" id="IPR051269">
    <property type="entry name" value="Fe-S_cluster_ET"/>
</dbReference>
<dbReference type="PANTHER" id="PTHR36923:SF3">
    <property type="entry name" value="FERREDOXIN"/>
    <property type="match status" value="1"/>
</dbReference>
<dbReference type="Proteomes" id="UP000589626">
    <property type="component" value="Unassembled WGS sequence"/>
</dbReference>
<dbReference type="Pfam" id="PF13370">
    <property type="entry name" value="Fer4_13"/>
    <property type="match status" value="1"/>
</dbReference>
<evidence type="ECO:0000256" key="3">
    <source>
        <dbReference type="ARBA" id="ARBA00022723"/>
    </source>
</evidence>
<gene>
    <name evidence="8" type="ORF">FHU40_004017</name>
</gene>
<name>A0A7W4Z3Y2_9ACTN</name>
<keyword evidence="6" id="KW-0411">Iron-sulfur</keyword>
<keyword evidence="4" id="KW-0249">Electron transport</keyword>
<proteinExistence type="predicted"/>
<dbReference type="EMBL" id="JACHWR010000003">
    <property type="protein sequence ID" value="MBB3044180.1"/>
    <property type="molecule type" value="Genomic_DNA"/>
</dbReference>
<keyword evidence="2" id="KW-0813">Transport</keyword>
<evidence type="ECO:0000256" key="1">
    <source>
        <dbReference type="ARBA" id="ARBA00001927"/>
    </source>
</evidence>
<evidence type="ECO:0000256" key="2">
    <source>
        <dbReference type="ARBA" id="ARBA00022448"/>
    </source>
</evidence>
<evidence type="ECO:0000256" key="7">
    <source>
        <dbReference type="ARBA" id="ARBA00023291"/>
    </source>
</evidence>
<protein>
    <submittedName>
        <fullName evidence="8">Ferredoxin</fullName>
    </submittedName>
</protein>
<dbReference type="PANTHER" id="PTHR36923">
    <property type="entry name" value="FERREDOXIN"/>
    <property type="match status" value="1"/>
</dbReference>
<evidence type="ECO:0000256" key="5">
    <source>
        <dbReference type="ARBA" id="ARBA00023004"/>
    </source>
</evidence>
<dbReference type="Gene3D" id="3.30.70.20">
    <property type="match status" value="1"/>
</dbReference>
<dbReference type="GO" id="GO:0046872">
    <property type="term" value="F:metal ion binding"/>
    <property type="evidence" value="ECO:0007669"/>
    <property type="project" value="UniProtKB-KW"/>
</dbReference>
<evidence type="ECO:0000313" key="8">
    <source>
        <dbReference type="EMBL" id="MBB3044180.1"/>
    </source>
</evidence>
<organism evidence="8 9">
    <name type="scientific">Nocardioides soli</name>
    <dbReference type="NCBI Taxonomy" id="1036020"/>
    <lineage>
        <taxon>Bacteria</taxon>
        <taxon>Bacillati</taxon>
        <taxon>Actinomycetota</taxon>
        <taxon>Actinomycetes</taxon>
        <taxon>Propionibacteriales</taxon>
        <taxon>Nocardioidaceae</taxon>
        <taxon>Nocardioides</taxon>
    </lineage>
</organism>
<dbReference type="AlphaFoldDB" id="A0A7W4Z3Y2"/>
<evidence type="ECO:0000256" key="6">
    <source>
        <dbReference type="ARBA" id="ARBA00023014"/>
    </source>
</evidence>
<evidence type="ECO:0000256" key="4">
    <source>
        <dbReference type="ARBA" id="ARBA00022982"/>
    </source>
</evidence>
<comment type="caution">
    <text evidence="8">The sequence shown here is derived from an EMBL/GenBank/DDBJ whole genome shotgun (WGS) entry which is preliminary data.</text>
</comment>
<comment type="cofactor">
    <cofactor evidence="1">
        <name>[3Fe-4S] cluster</name>
        <dbReference type="ChEBI" id="CHEBI:21137"/>
    </cofactor>
</comment>
<dbReference type="RefSeq" id="WP_183594078.1">
    <property type="nucleotide sequence ID" value="NZ_JACHWR010000003.1"/>
</dbReference>
<keyword evidence="9" id="KW-1185">Reference proteome</keyword>
<sequence length="70" mass="7951">MTQQDTVRREVSVDLDVCEASGVCARMVREVFRLDDDDVLTIAHQPDTDELDRRVAVAVRRCPKQALSLH</sequence>
<dbReference type="GO" id="GO:0051538">
    <property type="term" value="F:3 iron, 4 sulfur cluster binding"/>
    <property type="evidence" value="ECO:0007669"/>
    <property type="project" value="UniProtKB-KW"/>
</dbReference>
<accession>A0A7W4Z3Y2</accession>
<evidence type="ECO:0000313" key="9">
    <source>
        <dbReference type="Proteomes" id="UP000589626"/>
    </source>
</evidence>
<reference evidence="8 9" key="1">
    <citation type="submission" date="2020-08" db="EMBL/GenBank/DDBJ databases">
        <title>Sequencing the genomes of 1000 actinobacteria strains.</title>
        <authorList>
            <person name="Klenk H.-P."/>
        </authorList>
    </citation>
    <scope>NUCLEOTIDE SEQUENCE [LARGE SCALE GENOMIC DNA]</scope>
    <source>
        <strain evidence="8 9">DSM 105498</strain>
    </source>
</reference>
<keyword evidence="7" id="KW-0003">3Fe-4S</keyword>
<keyword evidence="3" id="KW-0479">Metal-binding</keyword>
<keyword evidence="5" id="KW-0408">Iron</keyword>
<dbReference type="SUPFAM" id="SSF54862">
    <property type="entry name" value="4Fe-4S ferredoxins"/>
    <property type="match status" value="1"/>
</dbReference>